<keyword evidence="6 10" id="KW-0460">Magnesium</keyword>
<dbReference type="EMBL" id="WSFT01000027">
    <property type="protein sequence ID" value="MBS4538020.1"/>
    <property type="molecule type" value="Genomic_DNA"/>
</dbReference>
<evidence type="ECO:0000256" key="8">
    <source>
        <dbReference type="ARBA" id="ARBA00051875"/>
    </source>
</evidence>
<comment type="cofactor">
    <cofactor evidence="10">
        <name>Mg(2+)</name>
        <dbReference type="ChEBI" id="CHEBI:18420"/>
    </cofactor>
    <text evidence="10">Binds 1 Mg(2+) ion per subunit.</text>
</comment>
<comment type="catalytic activity">
    <reaction evidence="8 10">
        <text>dITP + H2O = dIMP + diphosphate + H(+)</text>
        <dbReference type="Rhea" id="RHEA:28342"/>
        <dbReference type="ChEBI" id="CHEBI:15377"/>
        <dbReference type="ChEBI" id="CHEBI:15378"/>
        <dbReference type="ChEBI" id="CHEBI:33019"/>
        <dbReference type="ChEBI" id="CHEBI:61194"/>
        <dbReference type="ChEBI" id="CHEBI:61382"/>
        <dbReference type="EC" id="3.6.1.66"/>
    </reaction>
</comment>
<dbReference type="NCBIfam" id="NF011397">
    <property type="entry name" value="PRK14822.1"/>
    <property type="match status" value="1"/>
</dbReference>
<evidence type="ECO:0000256" key="10">
    <source>
        <dbReference type="HAMAP-Rule" id="MF_01405"/>
    </source>
</evidence>
<dbReference type="NCBIfam" id="TIGR00042">
    <property type="entry name" value="RdgB/HAM1 family non-canonical purine NTP pyrophosphatase"/>
    <property type="match status" value="1"/>
</dbReference>
<evidence type="ECO:0000256" key="4">
    <source>
        <dbReference type="ARBA" id="ARBA00022741"/>
    </source>
</evidence>
<evidence type="ECO:0000256" key="2">
    <source>
        <dbReference type="ARBA" id="ARBA00011738"/>
    </source>
</evidence>
<feature type="binding site" evidence="10">
    <location>
        <begin position="156"/>
        <end position="159"/>
    </location>
    <ligand>
        <name>substrate</name>
    </ligand>
</feature>
<evidence type="ECO:0000256" key="7">
    <source>
        <dbReference type="ARBA" id="ARBA00023080"/>
    </source>
</evidence>
<dbReference type="Proteomes" id="UP000724672">
    <property type="component" value="Unassembled WGS sequence"/>
</dbReference>
<dbReference type="EC" id="3.6.1.66" evidence="10"/>
<comment type="catalytic activity">
    <reaction evidence="10">
        <text>ITP + H2O = IMP + diphosphate + H(+)</text>
        <dbReference type="Rhea" id="RHEA:29399"/>
        <dbReference type="ChEBI" id="CHEBI:15377"/>
        <dbReference type="ChEBI" id="CHEBI:15378"/>
        <dbReference type="ChEBI" id="CHEBI:33019"/>
        <dbReference type="ChEBI" id="CHEBI:58053"/>
        <dbReference type="ChEBI" id="CHEBI:61402"/>
        <dbReference type="EC" id="3.6.1.66"/>
    </reaction>
</comment>
<dbReference type="GO" id="GO:0000166">
    <property type="term" value="F:nucleotide binding"/>
    <property type="evidence" value="ECO:0007669"/>
    <property type="project" value="UniProtKB-KW"/>
</dbReference>
<dbReference type="FunFam" id="3.90.950.10:FF:000001">
    <property type="entry name" value="dITP/XTP pyrophosphatase"/>
    <property type="match status" value="1"/>
</dbReference>
<dbReference type="RefSeq" id="WP_203365947.1">
    <property type="nucleotide sequence ID" value="NZ_WSFT01000027.1"/>
</dbReference>
<keyword evidence="3 10" id="KW-0479">Metal-binding</keyword>
<dbReference type="CDD" id="cd00515">
    <property type="entry name" value="HAM1"/>
    <property type="match status" value="1"/>
</dbReference>
<keyword evidence="4 10" id="KW-0547">Nucleotide-binding</keyword>
<keyword evidence="7 10" id="KW-0546">Nucleotide metabolism</keyword>
<dbReference type="InterPro" id="IPR020922">
    <property type="entry name" value="dITP/XTP_pyrophosphatase"/>
</dbReference>
<dbReference type="HAMAP" id="MF_01405">
    <property type="entry name" value="Non_canon_purine_NTPase"/>
    <property type="match status" value="1"/>
</dbReference>
<comment type="caution">
    <text evidence="12">The sequence shown here is derived from an EMBL/GenBank/DDBJ whole genome shotgun (WGS) entry which is preliminary data.</text>
</comment>
<feature type="active site" description="Proton acceptor" evidence="10">
    <location>
        <position position="73"/>
    </location>
</feature>
<dbReference type="GO" id="GO:0036220">
    <property type="term" value="F:ITP diphosphatase activity"/>
    <property type="evidence" value="ECO:0007669"/>
    <property type="project" value="UniProtKB-UniRule"/>
</dbReference>
<keyword evidence="5 10" id="KW-0378">Hydrolase</keyword>
<feature type="binding site" evidence="10">
    <location>
        <position position="179"/>
    </location>
    <ligand>
        <name>substrate</name>
    </ligand>
</feature>
<dbReference type="AlphaFoldDB" id="A0A942UU37"/>
<comment type="catalytic activity">
    <reaction evidence="9 10">
        <text>XTP + H2O = XMP + diphosphate + H(+)</text>
        <dbReference type="Rhea" id="RHEA:28610"/>
        <dbReference type="ChEBI" id="CHEBI:15377"/>
        <dbReference type="ChEBI" id="CHEBI:15378"/>
        <dbReference type="ChEBI" id="CHEBI:33019"/>
        <dbReference type="ChEBI" id="CHEBI:57464"/>
        <dbReference type="ChEBI" id="CHEBI:61314"/>
        <dbReference type="EC" id="3.6.1.66"/>
    </reaction>
</comment>
<proteinExistence type="inferred from homology"/>
<dbReference type="GO" id="GO:0035870">
    <property type="term" value="F:dITP diphosphatase activity"/>
    <property type="evidence" value="ECO:0007669"/>
    <property type="project" value="UniProtKB-UniRule"/>
</dbReference>
<name>A0A942UU37_9FIRM</name>
<gene>
    <name evidence="12" type="ORF">GOQ27_06075</name>
</gene>
<dbReference type="Pfam" id="PF01725">
    <property type="entry name" value="Ham1p_like"/>
    <property type="match status" value="1"/>
</dbReference>
<organism evidence="12 13">
    <name type="scientific">Anaeromonas frigoriresistens</name>
    <dbReference type="NCBI Taxonomy" id="2683708"/>
    <lineage>
        <taxon>Bacteria</taxon>
        <taxon>Bacillati</taxon>
        <taxon>Bacillota</taxon>
        <taxon>Tissierellia</taxon>
        <taxon>Tissierellales</taxon>
        <taxon>Thermohalobacteraceae</taxon>
        <taxon>Anaeromonas</taxon>
    </lineage>
</organism>
<keyword evidence="13" id="KW-1185">Reference proteome</keyword>
<evidence type="ECO:0000313" key="13">
    <source>
        <dbReference type="Proteomes" id="UP000724672"/>
    </source>
</evidence>
<dbReference type="SUPFAM" id="SSF52972">
    <property type="entry name" value="ITPase-like"/>
    <property type="match status" value="1"/>
</dbReference>
<dbReference type="GO" id="GO:0009146">
    <property type="term" value="P:purine nucleoside triphosphate catabolic process"/>
    <property type="evidence" value="ECO:0007669"/>
    <property type="project" value="UniProtKB-UniRule"/>
</dbReference>
<evidence type="ECO:0000256" key="6">
    <source>
        <dbReference type="ARBA" id="ARBA00022842"/>
    </source>
</evidence>
<evidence type="ECO:0000256" key="11">
    <source>
        <dbReference type="RuleBase" id="RU003781"/>
    </source>
</evidence>
<accession>A0A942UU37</accession>
<dbReference type="GO" id="GO:0036222">
    <property type="term" value="F:XTP diphosphatase activity"/>
    <property type="evidence" value="ECO:0007669"/>
    <property type="project" value="UniProtKB-UniRule"/>
</dbReference>
<feature type="binding site" evidence="10">
    <location>
        <begin position="10"/>
        <end position="15"/>
    </location>
    <ligand>
        <name>substrate</name>
    </ligand>
</feature>
<dbReference type="InterPro" id="IPR029001">
    <property type="entry name" value="ITPase-like_fam"/>
</dbReference>
<dbReference type="GO" id="GO:0017111">
    <property type="term" value="F:ribonucleoside triphosphate phosphatase activity"/>
    <property type="evidence" value="ECO:0007669"/>
    <property type="project" value="InterPro"/>
</dbReference>
<comment type="caution">
    <text evidence="10">Lacks conserved residue(s) required for the propagation of feature annotation.</text>
</comment>
<comment type="function">
    <text evidence="10">Pyrophosphatase that catalyzes the hydrolysis of nucleoside triphosphates to their monophosphate derivatives, with a high preference for the non-canonical purine nucleotides XTP (xanthosine triphosphate), dITP (deoxyinosine triphosphate) and ITP. Seems to function as a house-cleaning enzyme that removes non-canonical purine nucleotides from the nucleotide pool, thus preventing their incorporation into DNA/RNA and avoiding chromosomal lesions.</text>
</comment>
<evidence type="ECO:0000256" key="5">
    <source>
        <dbReference type="ARBA" id="ARBA00022801"/>
    </source>
</evidence>
<protein>
    <recommendedName>
        <fullName evidence="10">dITP/XTP pyrophosphatase</fullName>
        <ecNumber evidence="10">3.6.1.66</ecNumber>
    </recommendedName>
    <alternativeName>
        <fullName evidence="10">Non-canonical purine NTP pyrophosphatase</fullName>
    </alternativeName>
    <alternativeName>
        <fullName evidence="10">Non-standard purine NTP pyrophosphatase</fullName>
    </alternativeName>
    <alternativeName>
        <fullName evidence="10">Nucleoside-triphosphate diphosphatase</fullName>
    </alternativeName>
    <alternativeName>
        <fullName evidence="10">Nucleoside-triphosphate pyrophosphatase</fullName>
        <shortName evidence="10">NTPase</shortName>
    </alternativeName>
</protein>
<feature type="binding site" evidence="10">
    <location>
        <position position="73"/>
    </location>
    <ligand>
        <name>Mg(2+)</name>
        <dbReference type="ChEBI" id="CHEBI:18420"/>
    </ligand>
</feature>
<evidence type="ECO:0000256" key="1">
    <source>
        <dbReference type="ARBA" id="ARBA00008023"/>
    </source>
</evidence>
<dbReference type="GO" id="GO:0046872">
    <property type="term" value="F:metal ion binding"/>
    <property type="evidence" value="ECO:0007669"/>
    <property type="project" value="UniProtKB-KW"/>
</dbReference>
<evidence type="ECO:0000256" key="9">
    <source>
        <dbReference type="ARBA" id="ARBA00052017"/>
    </source>
</evidence>
<dbReference type="PANTHER" id="PTHR11067">
    <property type="entry name" value="INOSINE TRIPHOSPHATE PYROPHOSPHATASE/HAM1 PROTEIN"/>
    <property type="match status" value="1"/>
</dbReference>
<comment type="similarity">
    <text evidence="1 10 11">Belongs to the HAM1 NTPase family.</text>
</comment>
<dbReference type="Gene3D" id="3.90.950.10">
    <property type="match status" value="1"/>
</dbReference>
<dbReference type="PANTHER" id="PTHR11067:SF9">
    <property type="entry name" value="INOSINE TRIPHOSPHATE PYROPHOSPHATASE"/>
    <property type="match status" value="1"/>
</dbReference>
<dbReference type="InterPro" id="IPR002637">
    <property type="entry name" value="RdgB/HAM1"/>
</dbReference>
<feature type="binding site" evidence="10">
    <location>
        <position position="74"/>
    </location>
    <ligand>
        <name>substrate</name>
    </ligand>
</feature>
<evidence type="ECO:0000256" key="3">
    <source>
        <dbReference type="ARBA" id="ARBA00022723"/>
    </source>
</evidence>
<feature type="binding site" evidence="10">
    <location>
        <begin position="184"/>
        <end position="185"/>
    </location>
    <ligand>
        <name>substrate</name>
    </ligand>
</feature>
<dbReference type="GO" id="GO:0009117">
    <property type="term" value="P:nucleotide metabolic process"/>
    <property type="evidence" value="ECO:0007669"/>
    <property type="project" value="UniProtKB-KW"/>
</dbReference>
<evidence type="ECO:0000313" key="12">
    <source>
        <dbReference type="EMBL" id="MBS4538020.1"/>
    </source>
</evidence>
<comment type="subunit">
    <text evidence="2 10">Homodimer.</text>
</comment>
<dbReference type="GO" id="GO:0005829">
    <property type="term" value="C:cytosol"/>
    <property type="evidence" value="ECO:0007669"/>
    <property type="project" value="TreeGrafter"/>
</dbReference>
<sequence>MLQKRIIVASGNTHKIEEIKSILKGLPVEVLSKNEVGLKELEVVEDRETLEENAIKKAKEISEKTEGIVLADDTGLFVDKLNGEPGIYSARYAGEDATYLENNKKLLKELEDTKLEQRTAEFRTVIAIVLEDKSIKTLTGICKGRIALEPKGDKGFGYDPLFIVDGYDKTFAQLGEDIKNKISHRARALEELRKELEDILKDE</sequence>
<reference evidence="12" key="1">
    <citation type="submission" date="2019-12" db="EMBL/GenBank/DDBJ databases">
        <title>Clostridiaceae gen. nov. sp. nov., isolated from sediment in Xinjiang, China.</title>
        <authorList>
            <person name="Zhang R."/>
        </authorList>
    </citation>
    <scope>NUCLEOTIDE SEQUENCE</scope>
    <source>
        <strain evidence="12">D2Q-11</strain>
    </source>
</reference>